<organism evidence="4 5">
    <name type="scientific">Saponaria officinalis</name>
    <name type="common">Common soapwort</name>
    <name type="synonym">Lychnis saponaria</name>
    <dbReference type="NCBI Taxonomy" id="3572"/>
    <lineage>
        <taxon>Eukaryota</taxon>
        <taxon>Viridiplantae</taxon>
        <taxon>Streptophyta</taxon>
        <taxon>Embryophyta</taxon>
        <taxon>Tracheophyta</taxon>
        <taxon>Spermatophyta</taxon>
        <taxon>Magnoliopsida</taxon>
        <taxon>eudicotyledons</taxon>
        <taxon>Gunneridae</taxon>
        <taxon>Pentapetalae</taxon>
        <taxon>Caryophyllales</taxon>
        <taxon>Caryophyllaceae</taxon>
        <taxon>Caryophylleae</taxon>
        <taxon>Saponaria</taxon>
    </lineage>
</organism>
<dbReference type="Proteomes" id="UP001443914">
    <property type="component" value="Unassembled WGS sequence"/>
</dbReference>
<evidence type="ECO:0000256" key="3">
    <source>
        <dbReference type="PROSITE-ProRule" id="PRU00708"/>
    </source>
</evidence>
<dbReference type="AlphaFoldDB" id="A0AAW1I349"/>
<protein>
    <recommendedName>
        <fullName evidence="6">Pentatricopeptide repeat-containing protein</fullName>
    </recommendedName>
</protein>
<feature type="repeat" description="PPR" evidence="3">
    <location>
        <begin position="689"/>
        <end position="723"/>
    </location>
</feature>
<feature type="repeat" description="PPR" evidence="3">
    <location>
        <begin position="826"/>
        <end position="860"/>
    </location>
</feature>
<dbReference type="PROSITE" id="PS51375">
    <property type="entry name" value="PPR"/>
    <property type="match status" value="9"/>
</dbReference>
<feature type="repeat" description="PPR" evidence="3">
    <location>
        <begin position="341"/>
        <end position="375"/>
    </location>
</feature>
<name>A0AAW1I349_SAPOF</name>
<feature type="repeat" description="PPR" evidence="3">
    <location>
        <begin position="585"/>
        <end position="619"/>
    </location>
</feature>
<proteinExistence type="inferred from homology"/>
<dbReference type="Pfam" id="PF01535">
    <property type="entry name" value="PPR"/>
    <property type="match status" value="6"/>
</dbReference>
<dbReference type="EMBL" id="JBDFQZ010000010">
    <property type="protein sequence ID" value="KAK9683037.1"/>
    <property type="molecule type" value="Genomic_DNA"/>
</dbReference>
<dbReference type="PANTHER" id="PTHR47447">
    <property type="entry name" value="OS03G0856100 PROTEIN"/>
    <property type="match status" value="1"/>
</dbReference>
<dbReference type="NCBIfam" id="TIGR00756">
    <property type="entry name" value="PPR"/>
    <property type="match status" value="4"/>
</dbReference>
<accession>A0AAW1I349</accession>
<dbReference type="InterPro" id="IPR011990">
    <property type="entry name" value="TPR-like_helical_dom_sf"/>
</dbReference>
<evidence type="ECO:0000256" key="1">
    <source>
        <dbReference type="ARBA" id="ARBA00007626"/>
    </source>
</evidence>
<feature type="repeat" description="PPR" evidence="3">
    <location>
        <begin position="654"/>
        <end position="688"/>
    </location>
</feature>
<dbReference type="Gene3D" id="1.25.40.10">
    <property type="entry name" value="Tetratricopeptide repeat domain"/>
    <property type="match status" value="7"/>
</dbReference>
<feature type="repeat" description="PPR" evidence="3">
    <location>
        <begin position="516"/>
        <end position="550"/>
    </location>
</feature>
<sequence length="867" mass="98902">MIKTMQTQPLRCIRKSIIRPFVCFYSSIVTPYSPSTSNPRVVPYQFPNPSSESHEIASSFRVWFRSSKNPTFDRVFEALNSNAVENLTHIDLGLQLSESVVLDVLRYKSSDVLSCLKFFDWAGRQSSFRHTRVTYVAIFKIVSRAKLHSLTLDWLDGFSKTKFVQRARLSDILVVGYSLAGKLDVALLLFGKIRFRGSDLDSVSYHVLLNALVDAGFYDAVKVVLDQIRARGLQNEITNGIVIKSMCKQGLFLEAEEYMRDLLKKGEVVSGRLFSILVDGLCKAKMISHAGKLVHEFAKKGGVPMDHAYGVWIRGLVHNGKLDEALKVFNVKKSLEGYIPDVYRYNALINKLLKEDRLQEVCDLLMDMRENNIAPDKVTMSAVLCFFCKAGMMDVAIELFKGSSEFGLTLNSLVYNYIVNTLCGDGNTNEAFQVLKSSMSQGFFPGSRTFAILADALCREGKLDKMKDLIIFALERKFMPSRYTYEKFIRALCRARRVEDGYLIHGELNRLYKTLSDTTYAYLIYGFNKASRGDLAGRLLIEMQEKGHKPTAKLFKAVTWCVAEMEDDKFFLQLLEMQLSRYGHDVQTYSYFIYGAGHARKPELGRAVFEMMEKYSLVPSLDSDIFMLQCFLKSDRIGEAMNFFHDIPRRRKLGRKLYNSMVVGLCKVGKADYAASVLRLARKNGQNPSLNCYEELIKLYCAQNNFDQAIRIINELEKAGRKISSFIGNCLLLYSLHSGDVYRAWLRSKDVTEETPSGATLGQLVAAFSDRIRVDSEVEDLEEVIRKCFPLDLYTYNMLLRKLSIDHIDKACQLFKRICQKGIKPNRWTYDILVRGLYKHGRIAEGHMCAEEMHRRGYMQAGFDQSS</sequence>
<dbReference type="InterPro" id="IPR002885">
    <property type="entry name" value="PPR_rpt"/>
</dbReference>
<comment type="similarity">
    <text evidence="1">Belongs to the PPR family. P subfamily.</text>
</comment>
<keyword evidence="5" id="KW-1185">Reference proteome</keyword>
<comment type="caution">
    <text evidence="4">The sequence shown here is derived from an EMBL/GenBank/DDBJ whole genome shotgun (WGS) entry which is preliminary data.</text>
</comment>
<feature type="repeat" description="PPR" evidence="3">
    <location>
        <begin position="376"/>
        <end position="410"/>
    </location>
</feature>
<reference evidence="4 5" key="1">
    <citation type="submission" date="2024-03" db="EMBL/GenBank/DDBJ databases">
        <title>WGS assembly of Saponaria officinalis var. Norfolk2.</title>
        <authorList>
            <person name="Jenkins J."/>
            <person name="Shu S."/>
            <person name="Grimwood J."/>
            <person name="Barry K."/>
            <person name="Goodstein D."/>
            <person name="Schmutz J."/>
            <person name="Leebens-Mack J."/>
            <person name="Osbourn A."/>
        </authorList>
    </citation>
    <scope>NUCLEOTIDE SEQUENCE [LARGE SCALE GENOMIC DNA]</scope>
    <source>
        <strain evidence="5">cv. Norfolk2</strain>
        <strain evidence="4">JIC</strain>
        <tissue evidence="4">Leaf</tissue>
    </source>
</reference>
<evidence type="ECO:0000313" key="4">
    <source>
        <dbReference type="EMBL" id="KAK9683037.1"/>
    </source>
</evidence>
<gene>
    <name evidence="4" type="ORF">RND81_10G114000</name>
</gene>
<evidence type="ECO:0000313" key="5">
    <source>
        <dbReference type="Proteomes" id="UP001443914"/>
    </source>
</evidence>
<feature type="repeat" description="PPR" evidence="3">
    <location>
        <begin position="411"/>
        <end position="445"/>
    </location>
</feature>
<dbReference type="PANTHER" id="PTHR47447:SF28">
    <property type="entry name" value="PENTACOTRIPEPTIDE-REPEAT REGION OF PRORP DOMAIN-CONTAINING PROTEIN"/>
    <property type="match status" value="1"/>
</dbReference>
<keyword evidence="2" id="KW-0677">Repeat</keyword>
<dbReference type="Pfam" id="PF13041">
    <property type="entry name" value="PPR_2"/>
    <property type="match status" value="2"/>
</dbReference>
<evidence type="ECO:0000256" key="2">
    <source>
        <dbReference type="ARBA" id="ARBA00022737"/>
    </source>
</evidence>
<dbReference type="EMBL" id="JBDFQZ010000010">
    <property type="protein sequence ID" value="KAK9683038.1"/>
    <property type="molecule type" value="Genomic_DNA"/>
</dbReference>
<dbReference type="EMBL" id="JBDFQZ010000010">
    <property type="protein sequence ID" value="KAK9683039.1"/>
    <property type="molecule type" value="Genomic_DNA"/>
</dbReference>
<evidence type="ECO:0008006" key="6">
    <source>
        <dbReference type="Google" id="ProtNLM"/>
    </source>
</evidence>
<feature type="repeat" description="PPR" evidence="3">
    <location>
        <begin position="201"/>
        <end position="235"/>
    </location>
</feature>